<gene>
    <name evidence="2" type="ORF">GCM10023213_42870</name>
</gene>
<dbReference type="SUPFAM" id="SSF88946">
    <property type="entry name" value="Sigma2 domain of RNA polymerase sigma factors"/>
    <property type="match status" value="1"/>
</dbReference>
<dbReference type="RefSeq" id="WP_345738462.1">
    <property type="nucleotide sequence ID" value="NZ_BAABIA010000010.1"/>
</dbReference>
<dbReference type="NCBIfam" id="TIGR02937">
    <property type="entry name" value="sigma70-ECF"/>
    <property type="match status" value="1"/>
</dbReference>
<dbReference type="InterPro" id="IPR013324">
    <property type="entry name" value="RNA_pol_sigma_r3/r4-like"/>
</dbReference>
<dbReference type="EMBL" id="BAABIA010000010">
    <property type="protein sequence ID" value="GAA5147749.1"/>
    <property type="molecule type" value="Genomic_DNA"/>
</dbReference>
<name>A0ABP9PJM6_9BACT</name>
<dbReference type="Gene3D" id="1.10.1740.10">
    <property type="match status" value="1"/>
</dbReference>
<proteinExistence type="predicted"/>
<accession>A0ABP9PJM6</accession>
<dbReference type="InterPro" id="IPR014284">
    <property type="entry name" value="RNA_pol_sigma-70_dom"/>
</dbReference>
<feature type="region of interest" description="Disordered" evidence="1">
    <location>
        <begin position="114"/>
        <end position="137"/>
    </location>
</feature>
<evidence type="ECO:0000256" key="1">
    <source>
        <dbReference type="SAM" id="MobiDB-lite"/>
    </source>
</evidence>
<organism evidence="2 3">
    <name type="scientific">Prosthecobacter algae</name>
    <dbReference type="NCBI Taxonomy" id="1144682"/>
    <lineage>
        <taxon>Bacteria</taxon>
        <taxon>Pseudomonadati</taxon>
        <taxon>Verrucomicrobiota</taxon>
        <taxon>Verrucomicrobiia</taxon>
        <taxon>Verrucomicrobiales</taxon>
        <taxon>Verrucomicrobiaceae</taxon>
        <taxon>Prosthecobacter</taxon>
    </lineage>
</organism>
<comment type="caution">
    <text evidence="2">The sequence shown here is derived from an EMBL/GenBank/DDBJ whole genome shotgun (WGS) entry which is preliminary data.</text>
</comment>
<evidence type="ECO:0000313" key="3">
    <source>
        <dbReference type="Proteomes" id="UP001499852"/>
    </source>
</evidence>
<dbReference type="InterPro" id="IPR013325">
    <property type="entry name" value="RNA_pol_sigma_r2"/>
</dbReference>
<protein>
    <submittedName>
        <fullName evidence="2">Uncharacterized protein</fullName>
    </submittedName>
</protein>
<keyword evidence="3" id="KW-1185">Reference proteome</keyword>
<evidence type="ECO:0000313" key="2">
    <source>
        <dbReference type="EMBL" id="GAA5147749.1"/>
    </source>
</evidence>
<sequence>MTSEPAAQAASALPGSFHAADYEFAQDLLDGDKAAWARFDQELKPAMLAKLGAAGATDADAKEVVGIVTEKLWAQKKLEAYSGSGPLVGFVRTMAANAWLEYLRKHRRMVPATNLTHEDSDADPLDTLSKEERPAPQETPLAQLLRDALLHALAQTDAEALLVLRLSLLQEVKQRDLCAVWGGCHEGTISRKKTEAMEQIRDATLTYLAEKEPSLQISWQDLLEACGEGAEAILGPSE</sequence>
<reference evidence="3" key="1">
    <citation type="journal article" date="2019" name="Int. J. Syst. Evol. Microbiol.">
        <title>The Global Catalogue of Microorganisms (GCM) 10K type strain sequencing project: providing services to taxonomists for standard genome sequencing and annotation.</title>
        <authorList>
            <consortium name="The Broad Institute Genomics Platform"/>
            <consortium name="The Broad Institute Genome Sequencing Center for Infectious Disease"/>
            <person name="Wu L."/>
            <person name="Ma J."/>
        </authorList>
    </citation>
    <scope>NUCLEOTIDE SEQUENCE [LARGE SCALE GENOMIC DNA]</scope>
    <source>
        <strain evidence="3">JCM 18053</strain>
    </source>
</reference>
<dbReference type="Proteomes" id="UP001499852">
    <property type="component" value="Unassembled WGS sequence"/>
</dbReference>
<dbReference type="SUPFAM" id="SSF88659">
    <property type="entry name" value="Sigma3 and sigma4 domains of RNA polymerase sigma factors"/>
    <property type="match status" value="1"/>
</dbReference>